<keyword evidence="3" id="KW-1185">Reference proteome</keyword>
<dbReference type="GO" id="GO:0008410">
    <property type="term" value="F:CoA-transferase activity"/>
    <property type="evidence" value="ECO:0007669"/>
    <property type="project" value="TreeGrafter"/>
</dbReference>
<evidence type="ECO:0000256" key="1">
    <source>
        <dbReference type="ARBA" id="ARBA00022679"/>
    </source>
</evidence>
<reference evidence="2 3" key="1">
    <citation type="journal article" date="2013" name="Genome Announc.">
        <title>Complete Genome Sequence of Burkholderia sp. Strain RPE64, Bacterial Symbiont of the Bean Bug Riptortus pedestris.</title>
        <authorList>
            <person name="Shibata T.F."/>
            <person name="Maeda T."/>
            <person name="Nikoh N."/>
            <person name="Yamaguchi K."/>
            <person name="Oshima K."/>
            <person name="Hattori M."/>
            <person name="Nishiyama T."/>
            <person name="Hasebe M."/>
            <person name="Fukatsu T."/>
            <person name="Kikuchi Y."/>
            <person name="Shigenobu S."/>
        </authorList>
    </citation>
    <scope>NUCLEOTIDE SEQUENCE [LARGE SCALE GENOMIC DNA]</scope>
</reference>
<evidence type="ECO:0000313" key="3">
    <source>
        <dbReference type="Proteomes" id="UP000013966"/>
    </source>
</evidence>
<dbReference type="AlphaFoldDB" id="R4WY53"/>
<dbReference type="InterPro" id="IPR050483">
    <property type="entry name" value="CoA-transferase_III_domain"/>
</dbReference>
<dbReference type="PANTHER" id="PTHR48207:SF3">
    <property type="entry name" value="SUCCINATE--HYDROXYMETHYLGLUTARATE COA-TRANSFERASE"/>
    <property type="match status" value="1"/>
</dbReference>
<reference evidence="2 3" key="2">
    <citation type="journal article" date="2018" name="Int. J. Syst. Evol. Microbiol.">
        <title>Burkholderia insecticola sp. nov., a gut symbiotic bacterium of the bean bug Riptortus pedestris.</title>
        <authorList>
            <person name="Takeshita K."/>
            <person name="Tamaki H."/>
            <person name="Ohbayashi T."/>
            <person name="Meng X.-Y."/>
            <person name="Sone T."/>
            <person name="Mitani Y."/>
            <person name="Peeters C."/>
            <person name="Kikuchi Y."/>
            <person name="Vandamme P."/>
        </authorList>
    </citation>
    <scope>NUCLEOTIDE SEQUENCE [LARGE SCALE GENOMIC DNA]</scope>
    <source>
        <strain evidence="2">RPE64</strain>
    </source>
</reference>
<organism evidence="2 3">
    <name type="scientific">Caballeronia insecticola</name>
    <dbReference type="NCBI Taxonomy" id="758793"/>
    <lineage>
        <taxon>Bacteria</taxon>
        <taxon>Pseudomonadati</taxon>
        <taxon>Pseudomonadota</taxon>
        <taxon>Betaproteobacteria</taxon>
        <taxon>Burkholderiales</taxon>
        <taxon>Burkholderiaceae</taxon>
        <taxon>Caballeronia</taxon>
    </lineage>
</organism>
<dbReference type="OrthoDB" id="5294844at2"/>
<dbReference type="HOGENOM" id="CLU_033975_2_0_4"/>
<dbReference type="SUPFAM" id="SSF89796">
    <property type="entry name" value="CoA-transferase family III (CaiB/BaiF)"/>
    <property type="match status" value="1"/>
</dbReference>
<dbReference type="Proteomes" id="UP000013966">
    <property type="component" value="Chromosome 3"/>
</dbReference>
<dbReference type="Gene3D" id="3.30.1540.10">
    <property type="entry name" value="formyl-coa transferase, domain 3"/>
    <property type="match status" value="1"/>
</dbReference>
<gene>
    <name evidence="2" type="ORF">BRPE64_CCDS01920</name>
</gene>
<proteinExistence type="predicted"/>
<protein>
    <submittedName>
        <fullName evidence="2">L-carnitine dehydratase/bile acid-inducible protein F</fullName>
    </submittedName>
</protein>
<accession>R4WY53</accession>
<dbReference type="RefSeq" id="WP_016346985.1">
    <property type="nucleotide sequence ID" value="NC_021288.1"/>
</dbReference>
<sequence>MTASSSASSSSATPARNVRPLDGIRVIDVSSFLAGPFCSTQLGEFGAEVIKAELPEVGDALRRFGSMTDAGVTLPWLSECRNKKSITLDLRKPGGAALLKKLVADADILVENFQPGTLEKWGLGWDVLHEVNPRLIMVRISGFGQTGPYRDRPGFGRIGNAFGGLSFLAGYPDRPPVTPGSATIPDYMAGLYGALGALLAIQARERTGEGQFVDIGLYEPIFRILDELAPSYQQSGFVRQRMGPGTVNVVPHSHYPTKDGRWIAIACTSDKIFARLAEAMGTPEVAGTGKWGHISARERERAEVDRIVGEWTAQFTRDDVLARCEQFQVPCGPVYGVDEIFEDPQYAARENIKYMQDARIGELAIPNVVPRLSATPGGIDWLGPELGEHNDEVFRGLLGLDTEQLATLREEGAI</sequence>
<dbReference type="InterPro" id="IPR003673">
    <property type="entry name" value="CoA-Trfase_fam_III"/>
</dbReference>
<dbReference type="Pfam" id="PF02515">
    <property type="entry name" value="CoA_transf_3"/>
    <property type="match status" value="1"/>
</dbReference>
<dbReference type="PATRIC" id="fig|758793.3.peg.4517"/>
<keyword evidence="1" id="KW-0808">Transferase</keyword>
<dbReference type="EMBL" id="AP013060">
    <property type="protein sequence ID" value="BAN26275.1"/>
    <property type="molecule type" value="Genomic_DNA"/>
</dbReference>
<evidence type="ECO:0000313" key="2">
    <source>
        <dbReference type="EMBL" id="BAN26275.1"/>
    </source>
</evidence>
<dbReference type="InterPro" id="IPR044855">
    <property type="entry name" value="CoA-Trfase_III_dom3_sf"/>
</dbReference>
<dbReference type="KEGG" id="buo:BRPE64_CCDS01920"/>
<dbReference type="Gene3D" id="3.40.50.10540">
    <property type="entry name" value="Crotonobetainyl-coa:carnitine coa-transferase, domain 1"/>
    <property type="match status" value="1"/>
</dbReference>
<name>R4WY53_9BURK</name>
<dbReference type="PANTHER" id="PTHR48207">
    <property type="entry name" value="SUCCINATE--HYDROXYMETHYLGLUTARATE COA-TRANSFERASE"/>
    <property type="match status" value="1"/>
</dbReference>
<dbReference type="STRING" id="758793.BRPE64_CCDS01920"/>
<dbReference type="InterPro" id="IPR023606">
    <property type="entry name" value="CoA-Trfase_III_dom_1_sf"/>
</dbReference>